<dbReference type="Gene3D" id="1.25.10.10">
    <property type="entry name" value="Leucine-rich Repeat Variant"/>
    <property type="match status" value="1"/>
</dbReference>
<gene>
    <name evidence="1" type="ORF">TorRG33x02_294130</name>
</gene>
<dbReference type="InterPro" id="IPR011989">
    <property type="entry name" value="ARM-like"/>
</dbReference>
<dbReference type="EMBL" id="JXTC01000399">
    <property type="protein sequence ID" value="PON57235.1"/>
    <property type="molecule type" value="Genomic_DNA"/>
</dbReference>
<evidence type="ECO:0000313" key="1">
    <source>
        <dbReference type="EMBL" id="PON57235.1"/>
    </source>
</evidence>
<dbReference type="GO" id="GO:0032040">
    <property type="term" value="C:small-subunit processome"/>
    <property type="evidence" value="ECO:0007669"/>
    <property type="project" value="TreeGrafter"/>
</dbReference>
<dbReference type="PANTHER" id="PTHR17695:SF11">
    <property type="entry name" value="SMALL SUBUNIT PROCESSOME COMPONENT 20 HOMOLOG"/>
    <property type="match status" value="1"/>
</dbReference>
<dbReference type="SUPFAM" id="SSF48371">
    <property type="entry name" value="ARM repeat"/>
    <property type="match status" value="1"/>
</dbReference>
<dbReference type="InterPro" id="IPR016024">
    <property type="entry name" value="ARM-type_fold"/>
</dbReference>
<dbReference type="AlphaFoldDB" id="A0A2P5C8B2"/>
<dbReference type="GO" id="GO:0030686">
    <property type="term" value="C:90S preribosome"/>
    <property type="evidence" value="ECO:0007669"/>
    <property type="project" value="TreeGrafter"/>
</dbReference>
<reference evidence="2" key="1">
    <citation type="submission" date="2016-06" db="EMBL/GenBank/DDBJ databases">
        <title>Parallel loss of symbiosis genes in relatives of nitrogen-fixing non-legume Parasponia.</title>
        <authorList>
            <person name="Van Velzen R."/>
            <person name="Holmer R."/>
            <person name="Bu F."/>
            <person name="Rutten L."/>
            <person name="Van Zeijl A."/>
            <person name="Liu W."/>
            <person name="Santuari L."/>
            <person name="Cao Q."/>
            <person name="Sharma T."/>
            <person name="Shen D."/>
            <person name="Roswanjaya Y."/>
            <person name="Wardhani T."/>
            <person name="Kalhor M.S."/>
            <person name="Jansen J."/>
            <person name="Van den Hoogen J."/>
            <person name="Gungor B."/>
            <person name="Hartog M."/>
            <person name="Hontelez J."/>
            <person name="Verver J."/>
            <person name="Yang W.-C."/>
            <person name="Schijlen E."/>
            <person name="Repin R."/>
            <person name="Schilthuizen M."/>
            <person name="Schranz E."/>
            <person name="Heidstra R."/>
            <person name="Miyata K."/>
            <person name="Fedorova E."/>
            <person name="Kohlen W."/>
            <person name="Bisseling T."/>
            <person name="Smit S."/>
            <person name="Geurts R."/>
        </authorList>
    </citation>
    <scope>NUCLEOTIDE SEQUENCE [LARGE SCALE GENOMIC DNA]</scope>
    <source>
        <strain evidence="2">cv. RG33-2</strain>
    </source>
</reference>
<dbReference type="STRING" id="63057.A0A2P5C8B2"/>
<accession>A0A2P5C8B2</accession>
<keyword evidence="2" id="KW-1185">Reference proteome</keyword>
<dbReference type="Proteomes" id="UP000237000">
    <property type="component" value="Unassembled WGS sequence"/>
</dbReference>
<name>A0A2P5C8B2_TREOI</name>
<proteinExistence type="predicted"/>
<dbReference type="InParanoid" id="A0A2P5C8B2"/>
<organism evidence="1 2">
    <name type="scientific">Trema orientale</name>
    <name type="common">Charcoal tree</name>
    <name type="synonym">Celtis orientalis</name>
    <dbReference type="NCBI Taxonomy" id="63057"/>
    <lineage>
        <taxon>Eukaryota</taxon>
        <taxon>Viridiplantae</taxon>
        <taxon>Streptophyta</taxon>
        <taxon>Embryophyta</taxon>
        <taxon>Tracheophyta</taxon>
        <taxon>Spermatophyta</taxon>
        <taxon>Magnoliopsida</taxon>
        <taxon>eudicotyledons</taxon>
        <taxon>Gunneridae</taxon>
        <taxon>Pentapetalae</taxon>
        <taxon>rosids</taxon>
        <taxon>fabids</taxon>
        <taxon>Rosales</taxon>
        <taxon>Cannabaceae</taxon>
        <taxon>Trema</taxon>
    </lineage>
</organism>
<protein>
    <submittedName>
        <fullName evidence="1">Coatomer beta subunit</fullName>
    </submittedName>
</protein>
<comment type="caution">
    <text evidence="1">The sequence shown here is derived from an EMBL/GenBank/DDBJ whole genome shotgun (WGS) entry which is preliminary data.</text>
</comment>
<dbReference type="PANTHER" id="PTHR17695">
    <property type="entry name" value="SMALL SUBUNIT PROCESSOME COMPONENT 20 HOMOLOG"/>
    <property type="match status" value="1"/>
</dbReference>
<dbReference type="OrthoDB" id="360653at2759"/>
<sequence>MATPSQAKAVKSLNNSGGRRRFVFKTFSQRIDDIDIDVYRSLNQVKSEPSEGSSFFRDCLTEWRELNTAEDFISFYEEMIPLVQTLPLVILHKETIMLKLLSILQIKARLSLEPVLRLIAALSRDLLEEFLPFLPNIAESLFSLLESGADTEPEIIEQIFTSWSYIMMYLQKYLINNLAHVLKVTRKLRYYPKDYVQDFMAEAVSFLFRNAPFDQLKIGIWKVILEVVKKPEIDTIKYGVSALLCHVMRGTSSRLHSKADREFGRSWVVPKDCQNLLRIGQGLHLNRRGRILWKVAILAGLWGIWLESNRRIFEGEIDCLEALWDRIRFWVATWLYDVKDFSSFSFSVMVREWSLVL</sequence>
<evidence type="ECO:0000313" key="2">
    <source>
        <dbReference type="Proteomes" id="UP000237000"/>
    </source>
</evidence>
<dbReference type="InterPro" id="IPR052575">
    <property type="entry name" value="SSU_processome_comp_20"/>
</dbReference>